<accession>A0A7R5K3F8</accession>
<feature type="region of interest" description="Disordered" evidence="1">
    <location>
        <begin position="1"/>
        <end position="141"/>
    </location>
</feature>
<reference evidence="3" key="1">
    <citation type="submission" date="2025-08" db="UniProtKB">
        <authorList>
            <consortium name="RefSeq"/>
        </authorList>
    </citation>
    <scope>IDENTIFICATION</scope>
    <source>
        <tissue evidence="3">Muscle</tissue>
    </source>
</reference>
<sequence length="217" mass="23142">MAEPPEAAAGSGPAAPPSPRAPGGPDGERCPGGARPEPGGAATDPKPGAKKAGAEPLLKPPAGPKHRGIPGASARKRPLSTPRLRLSPLRSSPRRTRRSPEQEQSLNSFSLSPLVATPQGKHHSWCRSNLKGSKGHKSLPPVHQDITELSKSISLDLPESERLSMLILSCFQVFFFFFSDLFSLFLPKCTLGSHHWLLKQGGFLSPPTNFVINGDKS</sequence>
<dbReference type="GO" id="GO:0007059">
    <property type="term" value="P:chromosome segregation"/>
    <property type="evidence" value="ECO:0007669"/>
    <property type="project" value="InterPro"/>
</dbReference>
<dbReference type="InParanoid" id="A0A7R5K3F8"/>
<feature type="compositionally biased region" description="Polar residues" evidence="1">
    <location>
        <begin position="102"/>
        <end position="111"/>
    </location>
</feature>
<dbReference type="PANTHER" id="PTHR14778">
    <property type="entry name" value="KINETOCHORE-ASSOCIATED PROTEIN DSN1 HOMOLOG"/>
    <property type="match status" value="1"/>
</dbReference>
<name>A0A7R5K3F8_9PASS</name>
<dbReference type="AlphaFoldDB" id="A0A7R5K3F8"/>
<feature type="compositionally biased region" description="Low complexity" evidence="1">
    <location>
        <begin position="1"/>
        <end position="13"/>
    </location>
</feature>
<dbReference type="Proteomes" id="UP000504627">
    <property type="component" value="Unplaced"/>
</dbReference>
<keyword evidence="2" id="KW-1185">Reference proteome</keyword>
<evidence type="ECO:0000256" key="1">
    <source>
        <dbReference type="SAM" id="MobiDB-lite"/>
    </source>
</evidence>
<feature type="compositionally biased region" description="Low complexity" evidence="1">
    <location>
        <begin position="79"/>
        <end position="91"/>
    </location>
</feature>
<gene>
    <name evidence="3" type="primary">LOC113995399</name>
</gene>
<dbReference type="GO" id="GO:0000444">
    <property type="term" value="C:MIS12/MIND type complex"/>
    <property type="evidence" value="ECO:0007669"/>
    <property type="project" value="InterPro"/>
</dbReference>
<dbReference type="InterPro" id="IPR013218">
    <property type="entry name" value="Dsn1/Mis13"/>
</dbReference>
<evidence type="ECO:0000313" key="2">
    <source>
        <dbReference type="Proteomes" id="UP000504627"/>
    </source>
</evidence>
<organism evidence="2 3">
    <name type="scientific">Pipra filicauda</name>
    <name type="common">Wire-tailed manakin</name>
    <dbReference type="NCBI Taxonomy" id="649802"/>
    <lineage>
        <taxon>Eukaryota</taxon>
        <taxon>Metazoa</taxon>
        <taxon>Chordata</taxon>
        <taxon>Craniata</taxon>
        <taxon>Vertebrata</taxon>
        <taxon>Euteleostomi</taxon>
        <taxon>Archelosauria</taxon>
        <taxon>Archosauria</taxon>
        <taxon>Dinosauria</taxon>
        <taxon>Saurischia</taxon>
        <taxon>Theropoda</taxon>
        <taxon>Coelurosauria</taxon>
        <taxon>Aves</taxon>
        <taxon>Neognathae</taxon>
        <taxon>Neoaves</taxon>
        <taxon>Telluraves</taxon>
        <taxon>Australaves</taxon>
        <taxon>Passeriformes</taxon>
        <taxon>Pipridae</taxon>
        <taxon>Pipra</taxon>
    </lineage>
</organism>
<proteinExistence type="predicted"/>
<dbReference type="GO" id="GO:0051301">
    <property type="term" value="P:cell division"/>
    <property type="evidence" value="ECO:0007669"/>
    <property type="project" value="InterPro"/>
</dbReference>
<evidence type="ECO:0000313" key="3">
    <source>
        <dbReference type="RefSeq" id="XP_039233890.1"/>
    </source>
</evidence>
<dbReference type="PANTHER" id="PTHR14778:SF2">
    <property type="entry name" value="KINETOCHORE-ASSOCIATED PROTEIN DSN1 HOMOLOG"/>
    <property type="match status" value="1"/>
</dbReference>
<dbReference type="RefSeq" id="XP_039233890.1">
    <property type="nucleotide sequence ID" value="XM_039377956.1"/>
</dbReference>
<feature type="compositionally biased region" description="Low complexity" evidence="1">
    <location>
        <begin position="31"/>
        <end position="42"/>
    </location>
</feature>
<protein>
    <submittedName>
        <fullName evidence="3">Circumsporozoite protein isoform X1</fullName>
    </submittedName>
</protein>
<dbReference type="GeneID" id="113995399"/>
<feature type="compositionally biased region" description="Basic residues" evidence="1">
    <location>
        <begin position="64"/>
        <end position="78"/>
    </location>
</feature>